<proteinExistence type="inferred from homology"/>
<keyword evidence="14" id="KW-0449">Lipoprotein</keyword>
<dbReference type="Pfam" id="PF10531">
    <property type="entry name" value="SLBB"/>
    <property type="match status" value="3"/>
</dbReference>
<keyword evidence="3" id="KW-0813">Transport</keyword>
<dbReference type="InterPro" id="IPR003715">
    <property type="entry name" value="Poly_export_N"/>
</dbReference>
<feature type="domain" description="Soluble ligand binding" evidence="18">
    <location>
        <begin position="273"/>
        <end position="320"/>
    </location>
</feature>
<keyword evidence="9" id="KW-0406">Ion transport</keyword>
<dbReference type="Pfam" id="PF02563">
    <property type="entry name" value="Poly_export"/>
    <property type="match status" value="1"/>
</dbReference>
<dbReference type="InterPro" id="IPR054765">
    <property type="entry name" value="SLBB_dom"/>
</dbReference>
<keyword evidence="5" id="KW-0762">Sugar transport</keyword>
<evidence type="ECO:0000256" key="8">
    <source>
        <dbReference type="ARBA" id="ARBA00023047"/>
    </source>
</evidence>
<dbReference type="InterPro" id="IPR049712">
    <property type="entry name" value="Poly_export"/>
</dbReference>
<evidence type="ECO:0000313" key="21">
    <source>
        <dbReference type="Proteomes" id="UP001209713"/>
    </source>
</evidence>
<feature type="domain" description="Capsule biosynthesis GfcC-like C-terminal" evidence="17">
    <location>
        <begin position="769"/>
        <end position="835"/>
    </location>
</feature>
<evidence type="ECO:0000256" key="15">
    <source>
        <dbReference type="SAM" id="SignalP"/>
    </source>
</evidence>
<dbReference type="PANTHER" id="PTHR33619:SF3">
    <property type="entry name" value="POLYSACCHARIDE EXPORT PROTEIN GFCE-RELATED"/>
    <property type="match status" value="1"/>
</dbReference>
<keyword evidence="8" id="KW-0625">Polysaccharide transport</keyword>
<dbReference type="InterPro" id="IPR010425">
    <property type="entry name" value="Caps_synth_GfcC-like_C"/>
</dbReference>
<evidence type="ECO:0000256" key="3">
    <source>
        <dbReference type="ARBA" id="ARBA00022448"/>
    </source>
</evidence>
<dbReference type="Pfam" id="PF22461">
    <property type="entry name" value="SLBB_2"/>
    <property type="match status" value="1"/>
</dbReference>
<comment type="similarity">
    <text evidence="2">Belongs to the BexD/CtrA/VexA family.</text>
</comment>
<evidence type="ECO:0000256" key="14">
    <source>
        <dbReference type="ARBA" id="ARBA00023288"/>
    </source>
</evidence>
<keyword evidence="11" id="KW-0472">Membrane</keyword>
<evidence type="ECO:0000256" key="13">
    <source>
        <dbReference type="ARBA" id="ARBA00023237"/>
    </source>
</evidence>
<evidence type="ECO:0000313" key="20">
    <source>
        <dbReference type="EMBL" id="MCV2401652.1"/>
    </source>
</evidence>
<dbReference type="EMBL" id="JAOVZB010000001">
    <property type="protein sequence ID" value="MCV2401652.1"/>
    <property type="molecule type" value="Genomic_DNA"/>
</dbReference>
<accession>A0ABT2YP37</accession>
<keyword evidence="6" id="KW-0812">Transmembrane</keyword>
<evidence type="ECO:0000259" key="16">
    <source>
        <dbReference type="Pfam" id="PF02563"/>
    </source>
</evidence>
<evidence type="ECO:0000259" key="17">
    <source>
        <dbReference type="Pfam" id="PF06251"/>
    </source>
</evidence>
<keyword evidence="13" id="KW-0998">Cell outer membrane</keyword>
<dbReference type="Gene3D" id="3.10.560.10">
    <property type="entry name" value="Outer membrane lipoprotein wza domain like"/>
    <property type="match status" value="6"/>
</dbReference>
<evidence type="ECO:0000256" key="12">
    <source>
        <dbReference type="ARBA" id="ARBA00023139"/>
    </source>
</evidence>
<organism evidence="20 21">
    <name type="scientific">Marinomonas sargassi</name>
    <dbReference type="NCBI Taxonomy" id="2984494"/>
    <lineage>
        <taxon>Bacteria</taxon>
        <taxon>Pseudomonadati</taxon>
        <taxon>Pseudomonadota</taxon>
        <taxon>Gammaproteobacteria</taxon>
        <taxon>Oceanospirillales</taxon>
        <taxon>Oceanospirillaceae</taxon>
        <taxon>Marinomonas</taxon>
    </lineage>
</organism>
<protein>
    <submittedName>
        <fullName evidence="20">SLBB domain-containing protein</fullName>
    </submittedName>
</protein>
<sequence length="860" mass="93819">MSLKQRLLTIFLIAFSTSLLAFTPTAAQINQFKSLPKVQQEQLARQYGVDISAFVASASAAQEVVQKAPILRRTYTSVVQPQSDDLRPFGYDVLVGKAAGLTVVDDLPIPLDYQMGPGDEINVQMFGKSNQAMSLRIGRDGSVNIPSLGPLSVSGQTFGELKRHLTKVIKQKVIGVDVSVSMGSMRTMQVYIVGEAVQPGAYNVNALTTVTQALIASGGIKESGSLRNIQLKRKGKIISEFDLYDLLLQGDTSKDVRLSSGDTLFIPIKTRSVSVQGEVFRPAMYELKGETSMSQLLNLAGGTRPQAYLSKAGLRRVHAGLKQYTLDLEAPSGQEFLLKQGDQVNIGRVSSSLDNVISIRGEVVTQGAMVLTEGMRVSDVVGSIDEGLKDGADLEYALLVREKNEVQDIEVYQFSLLKALSEPGSQDDLLLQGRDQIFVFSNGLDLNYWADVNQNRSINGSTQSTQVRVASEYVDPETGAVVKNEAETALNTPDEDDISLSTRSRQKNREDLLEPIITRLKEQSSIGSPALLFEVSGLVRFPGVYPLTVNASVASLIEAAGGLKEEAYLDSAELTYRNLTDGRTELKQLTFSLADALSGKSTVSLYPQAHLAVKAKPDWSEVLTLELQGEVVFPGKYTFKRGDTIKDIIERAGGFTEFAYPKGAVFSRERLKRQEAERLKYLNAQLKQEISNMSLRSDGNVSDPSQAIAVLEQLGQAEPVGRLVINMTEAMAGNPLQNLILEQGDKLFIPALNPAISVVGEVQYASHHTYNPDLTVDEYIASSGGTKRQADTSRVYIVKANGSVEVPNRSFWFSRNYKPLEPGDAIIVPINTDYMNGLTTLSTATQVLYQLGVAWSAVKD</sequence>
<evidence type="ECO:0000256" key="7">
    <source>
        <dbReference type="ARBA" id="ARBA00022729"/>
    </source>
</evidence>
<evidence type="ECO:0000256" key="11">
    <source>
        <dbReference type="ARBA" id="ARBA00023136"/>
    </source>
</evidence>
<evidence type="ECO:0000256" key="10">
    <source>
        <dbReference type="ARBA" id="ARBA00023114"/>
    </source>
</evidence>
<dbReference type="PANTHER" id="PTHR33619">
    <property type="entry name" value="POLYSACCHARIDE EXPORT PROTEIN GFCE-RELATED"/>
    <property type="match status" value="1"/>
</dbReference>
<feature type="domain" description="Soluble ligand binding" evidence="18">
    <location>
        <begin position="533"/>
        <end position="575"/>
    </location>
</feature>
<gene>
    <name evidence="20" type="ORF">OFY17_02030</name>
</gene>
<dbReference type="Gene3D" id="3.30.1950.10">
    <property type="entry name" value="wza like domain"/>
    <property type="match status" value="1"/>
</dbReference>
<evidence type="ECO:0000259" key="18">
    <source>
        <dbReference type="Pfam" id="PF10531"/>
    </source>
</evidence>
<feature type="domain" description="Soluble ligand binding" evidence="18">
    <location>
        <begin position="629"/>
        <end position="662"/>
    </location>
</feature>
<keyword evidence="7 15" id="KW-0732">Signal</keyword>
<evidence type="ECO:0000256" key="2">
    <source>
        <dbReference type="ARBA" id="ARBA00009450"/>
    </source>
</evidence>
<dbReference type="Pfam" id="PF06251">
    <property type="entry name" value="Caps_syn_GfcC_C"/>
    <property type="match status" value="1"/>
</dbReference>
<feature type="domain" description="SLBB" evidence="19">
    <location>
        <begin position="189"/>
        <end position="266"/>
    </location>
</feature>
<feature type="signal peptide" evidence="15">
    <location>
        <begin position="1"/>
        <end position="21"/>
    </location>
</feature>
<name>A0ABT2YP37_9GAMM</name>
<dbReference type="Proteomes" id="UP001209713">
    <property type="component" value="Unassembled WGS sequence"/>
</dbReference>
<keyword evidence="21" id="KW-1185">Reference proteome</keyword>
<evidence type="ECO:0000259" key="19">
    <source>
        <dbReference type="Pfam" id="PF22461"/>
    </source>
</evidence>
<keyword evidence="12" id="KW-0564">Palmitate</keyword>
<dbReference type="RefSeq" id="WP_263529026.1">
    <property type="nucleotide sequence ID" value="NZ_JAOVZB010000001.1"/>
</dbReference>
<evidence type="ECO:0000256" key="5">
    <source>
        <dbReference type="ARBA" id="ARBA00022597"/>
    </source>
</evidence>
<comment type="caution">
    <text evidence="20">The sequence shown here is derived from an EMBL/GenBank/DDBJ whole genome shotgun (WGS) entry which is preliminary data.</text>
</comment>
<keyword evidence="10" id="KW-0626">Porin</keyword>
<comment type="subcellular location">
    <subcellularLocation>
        <location evidence="1">Cell outer membrane</location>
        <topology evidence="1">Multi-pass membrane protein</topology>
    </subcellularLocation>
</comment>
<evidence type="ECO:0000256" key="9">
    <source>
        <dbReference type="ARBA" id="ARBA00023065"/>
    </source>
</evidence>
<evidence type="ECO:0000256" key="1">
    <source>
        <dbReference type="ARBA" id="ARBA00004571"/>
    </source>
</evidence>
<feature type="domain" description="Polysaccharide export protein N-terminal" evidence="16">
    <location>
        <begin position="111"/>
        <end position="182"/>
    </location>
</feature>
<evidence type="ECO:0000256" key="4">
    <source>
        <dbReference type="ARBA" id="ARBA00022452"/>
    </source>
</evidence>
<reference evidence="20 21" key="1">
    <citation type="submission" date="2022-10" db="EMBL/GenBank/DDBJ databases">
        <title>Marinomonas transparenta sp. nov. and Marinomonas sargassi sp. nov., isolated from marine alga (Sargassum natans (L.) Gaillon).</title>
        <authorList>
            <person name="Wang Y."/>
        </authorList>
    </citation>
    <scope>NUCLEOTIDE SEQUENCE [LARGE SCALE GENOMIC DNA]</scope>
    <source>
        <strain evidence="20 21">C2222</strain>
    </source>
</reference>
<feature type="chain" id="PRO_5046861439" evidence="15">
    <location>
        <begin position="22"/>
        <end position="860"/>
    </location>
</feature>
<dbReference type="InterPro" id="IPR019554">
    <property type="entry name" value="Soluble_ligand-bd"/>
</dbReference>
<evidence type="ECO:0000256" key="6">
    <source>
        <dbReference type="ARBA" id="ARBA00022692"/>
    </source>
</evidence>
<keyword evidence="4" id="KW-1134">Transmembrane beta strand</keyword>